<dbReference type="EMBL" id="GBHO01021925">
    <property type="protein sequence ID" value="JAG21679.1"/>
    <property type="molecule type" value="Transcribed_RNA"/>
</dbReference>
<dbReference type="InterPro" id="IPR015797">
    <property type="entry name" value="NUDIX_hydrolase-like_dom_sf"/>
</dbReference>
<reference evidence="2" key="2">
    <citation type="submission" date="2014-07" db="EMBL/GenBank/DDBJ databases">
        <authorList>
            <person name="Hull J."/>
        </authorList>
    </citation>
    <scope>NUCLEOTIDE SEQUENCE</scope>
</reference>
<organism evidence="2">
    <name type="scientific">Lygus hesperus</name>
    <name type="common">Western plant bug</name>
    <dbReference type="NCBI Taxonomy" id="30085"/>
    <lineage>
        <taxon>Eukaryota</taxon>
        <taxon>Metazoa</taxon>
        <taxon>Ecdysozoa</taxon>
        <taxon>Arthropoda</taxon>
        <taxon>Hexapoda</taxon>
        <taxon>Insecta</taxon>
        <taxon>Pterygota</taxon>
        <taxon>Neoptera</taxon>
        <taxon>Paraneoptera</taxon>
        <taxon>Hemiptera</taxon>
        <taxon>Heteroptera</taxon>
        <taxon>Panheteroptera</taxon>
        <taxon>Cimicomorpha</taxon>
        <taxon>Miridae</taxon>
        <taxon>Mirini</taxon>
        <taxon>Lygus</taxon>
    </lineage>
</organism>
<proteinExistence type="predicted"/>
<evidence type="ECO:0000259" key="1">
    <source>
        <dbReference type="PROSITE" id="PS51462"/>
    </source>
</evidence>
<feature type="domain" description="Nudix hydrolase" evidence="1">
    <location>
        <begin position="157"/>
        <end position="312"/>
    </location>
</feature>
<dbReference type="Gene3D" id="3.90.79.10">
    <property type="entry name" value="Nucleoside Triphosphate Pyrophosphohydrolase"/>
    <property type="match status" value="1"/>
</dbReference>
<reference evidence="2" key="1">
    <citation type="journal article" date="2014" name="PLoS ONE">
        <title>Transcriptome-Based Identification of ABC Transporters in the Western Tarnished Plant Bug Lygus hesperus.</title>
        <authorList>
            <person name="Hull J.J."/>
            <person name="Chaney K."/>
            <person name="Geib S.M."/>
            <person name="Fabrick J.A."/>
            <person name="Brent C.S."/>
            <person name="Walsh D."/>
            <person name="Lavine L.C."/>
        </authorList>
    </citation>
    <scope>NUCLEOTIDE SEQUENCE</scope>
</reference>
<dbReference type="PANTHER" id="PTHR13030:SF8">
    <property type="entry name" value="ADP-RIBOSE PYROPHOSPHATASE, MITOCHONDRIAL"/>
    <property type="match status" value="1"/>
</dbReference>
<dbReference type="Pfam" id="PF25969">
    <property type="entry name" value="NUDT9_N"/>
    <property type="match status" value="1"/>
</dbReference>
<dbReference type="PANTHER" id="PTHR13030">
    <property type="entry name" value="NUDIX HYDROLASE"/>
    <property type="match status" value="1"/>
</dbReference>
<protein>
    <submittedName>
        <fullName evidence="2">ADP-ribose pyrophosphatase, mitochondrial</fullName>
    </submittedName>
</protein>
<dbReference type="FunFam" id="3.90.79.10:FF:000021">
    <property type="entry name" value="ADP-ribose pyrophosphatase, mitochondrial isoform X1"/>
    <property type="match status" value="1"/>
</dbReference>
<dbReference type="AlphaFoldDB" id="A0A0A9XPY4"/>
<dbReference type="PROSITE" id="PS51462">
    <property type="entry name" value="NUDIX"/>
    <property type="match status" value="1"/>
</dbReference>
<dbReference type="Pfam" id="PF00293">
    <property type="entry name" value="NUDIX"/>
    <property type="match status" value="1"/>
</dbReference>
<gene>
    <name evidence="2" type="primary">Nudt9_1</name>
    <name evidence="3" type="synonym">Nudt9_0</name>
    <name evidence="3" type="ORF">CM83_41512</name>
    <name evidence="2" type="ORF">CM83_41513</name>
</gene>
<accession>A0A0A9XPY4</accession>
<dbReference type="EMBL" id="GBHO01021928">
    <property type="protein sequence ID" value="JAG21676.1"/>
    <property type="molecule type" value="Transcribed_RNA"/>
</dbReference>
<dbReference type="GO" id="GO:0047631">
    <property type="term" value="F:ADP-ribose diphosphatase activity"/>
    <property type="evidence" value="ECO:0007669"/>
    <property type="project" value="InterPro"/>
</dbReference>
<dbReference type="CDD" id="cd03670">
    <property type="entry name" value="NUDIX_ADPRase_Nudt9"/>
    <property type="match status" value="1"/>
</dbReference>
<name>A0A0A9XPY4_LYGHE</name>
<evidence type="ECO:0000313" key="2">
    <source>
        <dbReference type="EMBL" id="JAG21676.1"/>
    </source>
</evidence>
<dbReference type="InterPro" id="IPR039989">
    <property type="entry name" value="NUDT9"/>
</dbReference>
<dbReference type="SUPFAM" id="SSF55811">
    <property type="entry name" value="Nudix"/>
    <property type="match status" value="1"/>
</dbReference>
<sequence length="317" mass="35819">MVNLGCLFPKSQFLLHGFSALIVSTLRHSIEPLQVMELHQKCRNTTYGSDGKISRVPVPDNLVKWEQVWKDYSPPYYTAPGVIGKPWADKEIGEDGFCPKWNSLDQENKVDRRSLMGEYKIVDGYPLNPIGRTGLRGRGILGKWGPNHAADPVVTRWKRNASNDVIKHENSAKPILQFVSIRRKDNRQWAFPGGMVDPGEVVSQTLKREFLEETMNSLEMTPELKSRVESHIQEFFSGGDDVYRGYVDDPRNTDNAWMETVAKNFHDEDGSFVGTLSLNAGDDAVGVSWIDVSSQLHLYASHSMMLKSVAEKLNAHW</sequence>
<dbReference type="InterPro" id="IPR000086">
    <property type="entry name" value="NUDIX_hydrolase_dom"/>
</dbReference>
<evidence type="ECO:0000313" key="3">
    <source>
        <dbReference type="EMBL" id="JAG21679.1"/>
    </source>
</evidence>